<dbReference type="KEGG" id="uli:ETAA1_35280"/>
<name>A0A517XVP0_9BACT</name>
<evidence type="ECO:0000313" key="5">
    <source>
        <dbReference type="Proteomes" id="UP000319576"/>
    </source>
</evidence>
<dbReference type="InterPro" id="IPR005181">
    <property type="entry name" value="SASA"/>
</dbReference>
<feature type="domain" description="Sialate O-acetylesterase" evidence="3">
    <location>
        <begin position="23"/>
        <end position="270"/>
    </location>
</feature>
<dbReference type="Pfam" id="PF03629">
    <property type="entry name" value="SASA"/>
    <property type="match status" value="1"/>
</dbReference>
<dbReference type="PANTHER" id="PTHR31988">
    <property type="entry name" value="ESTERASE, PUTATIVE (DUF303)-RELATED"/>
    <property type="match status" value="1"/>
</dbReference>
<evidence type="ECO:0000313" key="4">
    <source>
        <dbReference type="EMBL" id="QDU21559.1"/>
    </source>
</evidence>
<proteinExistence type="predicted"/>
<keyword evidence="1" id="KW-0378">Hydrolase</keyword>
<dbReference type="Gene3D" id="3.40.50.1110">
    <property type="entry name" value="SGNH hydrolase"/>
    <property type="match status" value="1"/>
</dbReference>
<accession>A0A517XVP0</accession>
<evidence type="ECO:0000259" key="3">
    <source>
        <dbReference type="Pfam" id="PF03629"/>
    </source>
</evidence>
<feature type="signal peptide" evidence="2">
    <location>
        <begin position="1"/>
        <end position="20"/>
    </location>
</feature>
<evidence type="ECO:0000256" key="2">
    <source>
        <dbReference type="SAM" id="SignalP"/>
    </source>
</evidence>
<dbReference type="Proteomes" id="UP000319576">
    <property type="component" value="Chromosome"/>
</dbReference>
<reference evidence="4 5" key="1">
    <citation type="submission" date="2019-02" db="EMBL/GenBank/DDBJ databases">
        <title>Deep-cultivation of Planctomycetes and their phenomic and genomic characterization uncovers novel biology.</title>
        <authorList>
            <person name="Wiegand S."/>
            <person name="Jogler M."/>
            <person name="Boedeker C."/>
            <person name="Pinto D."/>
            <person name="Vollmers J."/>
            <person name="Rivas-Marin E."/>
            <person name="Kohn T."/>
            <person name="Peeters S.H."/>
            <person name="Heuer A."/>
            <person name="Rast P."/>
            <person name="Oberbeckmann S."/>
            <person name="Bunk B."/>
            <person name="Jeske O."/>
            <person name="Meyerdierks A."/>
            <person name="Storesund J.E."/>
            <person name="Kallscheuer N."/>
            <person name="Luecker S."/>
            <person name="Lage O.M."/>
            <person name="Pohl T."/>
            <person name="Merkel B.J."/>
            <person name="Hornburger P."/>
            <person name="Mueller R.-W."/>
            <person name="Bruemmer F."/>
            <person name="Labrenz M."/>
            <person name="Spormann A.M."/>
            <person name="Op den Camp H."/>
            <person name="Overmann J."/>
            <person name="Amann R."/>
            <person name="Jetten M.S.M."/>
            <person name="Mascher T."/>
            <person name="Medema M.H."/>
            <person name="Devos D.P."/>
            <person name="Kaster A.-K."/>
            <person name="Ovreas L."/>
            <person name="Rohde M."/>
            <person name="Galperin M.Y."/>
            <person name="Jogler C."/>
        </authorList>
    </citation>
    <scope>NUCLEOTIDE SEQUENCE [LARGE SCALE GENOMIC DNA]</scope>
    <source>
        <strain evidence="4 5">ETA_A1</strain>
    </source>
</reference>
<dbReference type="EMBL" id="CP036273">
    <property type="protein sequence ID" value="QDU21559.1"/>
    <property type="molecule type" value="Genomic_DNA"/>
</dbReference>
<dbReference type="InterPro" id="IPR052940">
    <property type="entry name" value="Carb_Esterase_6"/>
</dbReference>
<evidence type="ECO:0000256" key="1">
    <source>
        <dbReference type="ARBA" id="ARBA00022801"/>
    </source>
</evidence>
<keyword evidence="5" id="KW-1185">Reference proteome</keyword>
<organism evidence="4 5">
    <name type="scientific">Urbifossiella limnaea</name>
    <dbReference type="NCBI Taxonomy" id="2528023"/>
    <lineage>
        <taxon>Bacteria</taxon>
        <taxon>Pseudomonadati</taxon>
        <taxon>Planctomycetota</taxon>
        <taxon>Planctomycetia</taxon>
        <taxon>Gemmatales</taxon>
        <taxon>Gemmataceae</taxon>
        <taxon>Urbifossiella</taxon>
    </lineage>
</organism>
<sequence length="276" mass="28597" precursor="true">MRRALGAAACGLLLATAARAEHFDVFVVAGQSNADGRGAAAALTGPLAKWARPQDDVRIAYSCSSLRGPALASDGFQPLRPGWSVAPGKARPTALPSGTFGPEVSFGRGLADRLKGKSVRLIKFAEGGTSLAKNWNPADKAGLYPPFLAFTRTSMKALTAGGDTATVRGMIWHQGESDAELPAAEYEKQLTAFIGRVRTDLGVPAMPFGVGEVIDNGKRDTVRAAQKATAAKVPGAFLVTVEGLTSSDGGTHFDAASQIVLGERFAAGMAKALDAK</sequence>
<gene>
    <name evidence="4" type="ORF">ETAA1_35280</name>
</gene>
<dbReference type="InterPro" id="IPR036514">
    <property type="entry name" value="SGNH_hydro_sf"/>
</dbReference>
<feature type="chain" id="PRO_5021901700" description="Sialate O-acetylesterase domain-containing protein" evidence="2">
    <location>
        <begin position="21"/>
        <end position="276"/>
    </location>
</feature>
<dbReference type="AlphaFoldDB" id="A0A517XVP0"/>
<dbReference type="PANTHER" id="PTHR31988:SF19">
    <property type="entry name" value="9-O-ACETYL-N-ACETYLNEURAMINIC ACID DEACETYLASE-RELATED"/>
    <property type="match status" value="1"/>
</dbReference>
<dbReference type="OrthoDB" id="9795554at2"/>
<dbReference type="GO" id="GO:0016788">
    <property type="term" value="F:hydrolase activity, acting on ester bonds"/>
    <property type="evidence" value="ECO:0007669"/>
    <property type="project" value="UniProtKB-ARBA"/>
</dbReference>
<protein>
    <recommendedName>
        <fullName evidence="3">Sialate O-acetylesterase domain-containing protein</fullName>
    </recommendedName>
</protein>
<keyword evidence="2" id="KW-0732">Signal</keyword>
<dbReference type="RefSeq" id="WP_145240605.1">
    <property type="nucleotide sequence ID" value="NZ_CP036273.1"/>
</dbReference>
<dbReference type="SUPFAM" id="SSF52266">
    <property type="entry name" value="SGNH hydrolase"/>
    <property type="match status" value="1"/>
</dbReference>